<evidence type="ECO:0000313" key="2">
    <source>
        <dbReference type="Proteomes" id="UP000199337"/>
    </source>
</evidence>
<evidence type="ECO:0000313" key="1">
    <source>
        <dbReference type="EMBL" id="SFH18179.1"/>
    </source>
</evidence>
<accession>A0A1I2XYK5</accession>
<protein>
    <submittedName>
        <fullName evidence="1">Competence protein ComFB</fullName>
    </submittedName>
</protein>
<organism evidence="1 2">
    <name type="scientific">Desulfotruncus arcticus DSM 17038</name>
    <dbReference type="NCBI Taxonomy" id="1121424"/>
    <lineage>
        <taxon>Bacteria</taxon>
        <taxon>Bacillati</taxon>
        <taxon>Bacillota</taxon>
        <taxon>Clostridia</taxon>
        <taxon>Eubacteriales</taxon>
        <taxon>Desulfallaceae</taxon>
        <taxon>Desulfotruncus</taxon>
    </lineage>
</organism>
<proteinExistence type="predicted"/>
<name>A0A1I2XYK5_9FIRM</name>
<sequence length="98" mass="10964">MKIVNYTELAVKNILNELFENFSAKPNYCDCQLCKSRAAAMALNDLRPRYVTSDAELMAAKASFQSPSENAALVAIVMDAIRKVLNEPKHNFKPLTLE</sequence>
<dbReference type="AlphaFoldDB" id="A0A1I2XYK5"/>
<dbReference type="OrthoDB" id="5616024at2"/>
<gene>
    <name evidence="1" type="ORF">SAMN05660649_04176</name>
</gene>
<dbReference type="Proteomes" id="UP000199337">
    <property type="component" value="Unassembled WGS sequence"/>
</dbReference>
<dbReference type="EMBL" id="FOOX01000019">
    <property type="protein sequence ID" value="SFH18179.1"/>
    <property type="molecule type" value="Genomic_DNA"/>
</dbReference>
<keyword evidence="2" id="KW-1185">Reference proteome</keyword>
<reference evidence="2" key="1">
    <citation type="submission" date="2016-10" db="EMBL/GenBank/DDBJ databases">
        <authorList>
            <person name="Varghese N."/>
            <person name="Submissions S."/>
        </authorList>
    </citation>
    <scope>NUCLEOTIDE SEQUENCE [LARGE SCALE GENOMIC DNA]</scope>
    <source>
        <strain evidence="2">DSM 17038</strain>
    </source>
</reference>
<dbReference type="RefSeq" id="WP_092473995.1">
    <property type="nucleotide sequence ID" value="NZ_FOOX01000019.1"/>
</dbReference>
<dbReference type="InterPro" id="IPR019657">
    <property type="entry name" value="ComFB"/>
</dbReference>
<dbReference type="Pfam" id="PF10719">
    <property type="entry name" value="ComFB"/>
    <property type="match status" value="1"/>
</dbReference>
<dbReference type="STRING" id="341036.SAMN05660649_04176"/>